<gene>
    <name evidence="1" type="ORF">FHX73_112871</name>
</gene>
<dbReference type="EMBL" id="VIWT01000001">
    <property type="protein sequence ID" value="TWF99035.1"/>
    <property type="molecule type" value="Genomic_DNA"/>
</dbReference>
<proteinExistence type="predicted"/>
<name>A0A561UI54_9ACTN</name>
<comment type="caution">
    <text evidence="1">The sequence shown here is derived from an EMBL/GenBank/DDBJ whole genome shotgun (WGS) entry which is preliminary data.</text>
</comment>
<organism evidence="1 2">
    <name type="scientific">Kitasatospora viridis</name>
    <dbReference type="NCBI Taxonomy" id="281105"/>
    <lineage>
        <taxon>Bacteria</taxon>
        <taxon>Bacillati</taxon>
        <taxon>Actinomycetota</taxon>
        <taxon>Actinomycetes</taxon>
        <taxon>Kitasatosporales</taxon>
        <taxon>Streptomycetaceae</taxon>
        <taxon>Kitasatospora</taxon>
    </lineage>
</organism>
<dbReference type="OrthoDB" id="3848913at2"/>
<accession>A0A561UI54</accession>
<protein>
    <submittedName>
        <fullName evidence="1">Uncharacterized protein</fullName>
    </submittedName>
</protein>
<keyword evidence="2" id="KW-1185">Reference proteome</keyword>
<evidence type="ECO:0000313" key="2">
    <source>
        <dbReference type="Proteomes" id="UP000317940"/>
    </source>
</evidence>
<sequence>MTWIEQAAGPVNAGSGDQNILSLDISEALRKEHVNPLKLNGDQLRRLAWNFVPPPHFNDAFELLEQPGSTVLVSGAPGSGRHTAGLMLLRRLPTRHGRLEELTASDADRANRRTDGLEVSEEDRFLLDLSTCGEQEFLAALPGVRDYQHQVAEKLAWLVVVLPDGVNHLVPAELDRIRVELGRPPGRRVFIRHLRGREFEYAPELRELDHPFDQDSMNRLALLAAEFVRQWKNRPLDEFQEWWRRATETMHDHREAVARKVAEYDGDQRAVLLTVALLHGAPADAVSEAIDWLCTELGHPVGEGIGLARLGLVQVLHSVGAKVEDERVRFEIPSFDHAVRAYFWANYRDLREHFGTWAARCVTGGLLSDADRLQVVDRYATAALTAGNPGAVWDNAIGWSGVALLPEAARVIQQGLAHEKHGGLFRLRMREAAADPKSTPALARVLTTLCVDVLADSHPDQAVVRLHHLARRADGDVARTELFKLVHGDRRLYWLLLGRLTSGEVRRSADLGLFLELVDPEVLLTAGSIPWESLRQGWRVVMSESPAVASWAPRAHSWLAAADRSDSLLPTLVAAAEGDRSLLDRLYLVAVDWRPPDGDSRGAVRLRQLIDVAQGLRPLGPGHHNPQEET</sequence>
<dbReference type="AlphaFoldDB" id="A0A561UI54"/>
<evidence type="ECO:0000313" key="1">
    <source>
        <dbReference type="EMBL" id="TWF99035.1"/>
    </source>
</evidence>
<reference evidence="1 2" key="1">
    <citation type="submission" date="2019-06" db="EMBL/GenBank/DDBJ databases">
        <title>Sequencing the genomes of 1000 actinobacteria strains.</title>
        <authorList>
            <person name="Klenk H.-P."/>
        </authorList>
    </citation>
    <scope>NUCLEOTIDE SEQUENCE [LARGE SCALE GENOMIC DNA]</scope>
    <source>
        <strain evidence="1 2">DSM 44826</strain>
    </source>
</reference>
<dbReference type="Proteomes" id="UP000317940">
    <property type="component" value="Unassembled WGS sequence"/>
</dbReference>
<dbReference type="RefSeq" id="WP_145905367.1">
    <property type="nucleotide sequence ID" value="NZ_BAAAMZ010000011.1"/>
</dbReference>